<name>A0ABP9M6C2_9MICO</name>
<reference evidence="3" key="1">
    <citation type="journal article" date="2019" name="Int. J. Syst. Evol. Microbiol.">
        <title>The Global Catalogue of Microorganisms (GCM) 10K type strain sequencing project: providing services to taxonomists for standard genome sequencing and annotation.</title>
        <authorList>
            <consortium name="The Broad Institute Genomics Platform"/>
            <consortium name="The Broad Institute Genome Sequencing Center for Infectious Disease"/>
            <person name="Wu L."/>
            <person name="Ma J."/>
        </authorList>
    </citation>
    <scope>NUCLEOTIDE SEQUENCE [LARGE SCALE GENOMIC DNA]</scope>
    <source>
        <strain evidence="3">JCM 18959</strain>
    </source>
</reference>
<organism evidence="2 3">
    <name type="scientific">Microbacterium yannicii</name>
    <dbReference type="NCBI Taxonomy" id="671622"/>
    <lineage>
        <taxon>Bacteria</taxon>
        <taxon>Bacillati</taxon>
        <taxon>Actinomycetota</taxon>
        <taxon>Actinomycetes</taxon>
        <taxon>Micrococcales</taxon>
        <taxon>Microbacteriaceae</taxon>
        <taxon>Microbacterium</taxon>
    </lineage>
</organism>
<protein>
    <submittedName>
        <fullName evidence="2">Uncharacterized protein</fullName>
    </submittedName>
</protein>
<proteinExistence type="predicted"/>
<feature type="compositionally biased region" description="Polar residues" evidence="1">
    <location>
        <begin position="16"/>
        <end position="26"/>
    </location>
</feature>
<accession>A0ABP9M6C2</accession>
<sequence>MTLSGCTEFSPRGVNSFHTSNISNMRNPPGTHGIRRPGSGRSASVRPAGMIHKDATPSIRVLVGDYVCLVLGSEPQGSPGPIV</sequence>
<feature type="region of interest" description="Disordered" evidence="1">
    <location>
        <begin position="1"/>
        <end position="46"/>
    </location>
</feature>
<keyword evidence="3" id="KW-1185">Reference proteome</keyword>
<evidence type="ECO:0000256" key="1">
    <source>
        <dbReference type="SAM" id="MobiDB-lite"/>
    </source>
</evidence>
<dbReference type="Proteomes" id="UP001501407">
    <property type="component" value="Unassembled WGS sequence"/>
</dbReference>
<gene>
    <name evidence="2" type="ORF">GCM10025760_19690</name>
</gene>
<evidence type="ECO:0000313" key="2">
    <source>
        <dbReference type="EMBL" id="GAA5091884.1"/>
    </source>
</evidence>
<comment type="caution">
    <text evidence="2">The sequence shown here is derived from an EMBL/GenBank/DDBJ whole genome shotgun (WGS) entry which is preliminary data.</text>
</comment>
<dbReference type="EMBL" id="BAABKZ010000002">
    <property type="protein sequence ID" value="GAA5091884.1"/>
    <property type="molecule type" value="Genomic_DNA"/>
</dbReference>
<evidence type="ECO:0000313" key="3">
    <source>
        <dbReference type="Proteomes" id="UP001501407"/>
    </source>
</evidence>